<protein>
    <submittedName>
        <fullName evidence="1">Uncharacterized protein</fullName>
    </submittedName>
</protein>
<reference evidence="1 2" key="1">
    <citation type="journal article" date="2019" name="Sci. Rep.">
        <title>Orb-weaving spider Araneus ventricosus genome elucidates the spidroin gene catalogue.</title>
        <authorList>
            <person name="Kono N."/>
            <person name="Nakamura H."/>
            <person name="Ohtoshi R."/>
            <person name="Moran D.A.P."/>
            <person name="Shinohara A."/>
            <person name="Yoshida Y."/>
            <person name="Fujiwara M."/>
            <person name="Mori M."/>
            <person name="Tomita M."/>
            <person name="Arakawa K."/>
        </authorList>
    </citation>
    <scope>NUCLEOTIDE SEQUENCE [LARGE SCALE GENOMIC DNA]</scope>
</reference>
<sequence>MSLSWHRLSKLLHHMRLRRGDKQQVSGPSALNTDLNTLKNQIKPQHKQKKESTLSLGLLVSPELTHLSEDAMSRTVTAAAGNNRNLRADPPIVFMRAVVQ</sequence>
<dbReference type="EMBL" id="BGPR01022921">
    <property type="protein sequence ID" value="GBN89694.1"/>
    <property type="molecule type" value="Genomic_DNA"/>
</dbReference>
<gene>
    <name evidence="1" type="ORF">AVEN_232425_1</name>
</gene>
<name>A0A4Y2SN15_ARAVE</name>
<dbReference type="Proteomes" id="UP000499080">
    <property type="component" value="Unassembled WGS sequence"/>
</dbReference>
<keyword evidence="2" id="KW-1185">Reference proteome</keyword>
<evidence type="ECO:0000313" key="2">
    <source>
        <dbReference type="Proteomes" id="UP000499080"/>
    </source>
</evidence>
<organism evidence="1 2">
    <name type="scientific">Araneus ventricosus</name>
    <name type="common">Orbweaver spider</name>
    <name type="synonym">Epeira ventricosa</name>
    <dbReference type="NCBI Taxonomy" id="182803"/>
    <lineage>
        <taxon>Eukaryota</taxon>
        <taxon>Metazoa</taxon>
        <taxon>Ecdysozoa</taxon>
        <taxon>Arthropoda</taxon>
        <taxon>Chelicerata</taxon>
        <taxon>Arachnida</taxon>
        <taxon>Araneae</taxon>
        <taxon>Araneomorphae</taxon>
        <taxon>Entelegynae</taxon>
        <taxon>Araneoidea</taxon>
        <taxon>Araneidae</taxon>
        <taxon>Araneus</taxon>
    </lineage>
</organism>
<proteinExistence type="predicted"/>
<accession>A0A4Y2SN15</accession>
<dbReference type="AlphaFoldDB" id="A0A4Y2SN15"/>
<comment type="caution">
    <text evidence="1">The sequence shown here is derived from an EMBL/GenBank/DDBJ whole genome shotgun (WGS) entry which is preliminary data.</text>
</comment>
<evidence type="ECO:0000313" key="1">
    <source>
        <dbReference type="EMBL" id="GBN89694.1"/>
    </source>
</evidence>